<feature type="domain" description="Copper amine oxidase-like N-terminal" evidence="1">
    <location>
        <begin position="67"/>
        <end position="168"/>
    </location>
</feature>
<dbReference type="InterPro" id="IPR012854">
    <property type="entry name" value="Cu_amine_oxidase-like_N"/>
</dbReference>
<dbReference type="SUPFAM" id="SSF55383">
    <property type="entry name" value="Copper amine oxidase, domain N"/>
    <property type="match status" value="1"/>
</dbReference>
<dbReference type="Pfam" id="PF07833">
    <property type="entry name" value="Cu_amine_oxidN1"/>
    <property type="match status" value="1"/>
</dbReference>
<proteinExistence type="predicted"/>
<protein>
    <submittedName>
        <fullName evidence="2">N-acetylmuramoyl-L-alanine amidase</fullName>
    </submittedName>
</protein>
<comment type="caution">
    <text evidence="2">The sequence shown here is derived from an EMBL/GenBank/DDBJ whole genome shotgun (WGS) entry which is preliminary data.</text>
</comment>
<dbReference type="EMBL" id="BAVR01000017">
    <property type="protein sequence ID" value="GAE88372.1"/>
    <property type="molecule type" value="Genomic_DNA"/>
</dbReference>
<dbReference type="RefSeq" id="WP_038288429.1">
    <property type="nucleotide sequence ID" value="NZ_BAVR01000017.1"/>
</dbReference>
<organism evidence="2 3">
    <name type="scientific">Acetivibrio straminisolvens JCM 21531</name>
    <dbReference type="NCBI Taxonomy" id="1294263"/>
    <lineage>
        <taxon>Bacteria</taxon>
        <taxon>Bacillati</taxon>
        <taxon>Bacillota</taxon>
        <taxon>Clostridia</taxon>
        <taxon>Eubacteriales</taxon>
        <taxon>Oscillospiraceae</taxon>
        <taxon>Acetivibrio</taxon>
    </lineage>
</organism>
<name>W4V5C1_9FIRM</name>
<dbReference type="AlphaFoldDB" id="W4V5C1"/>
<keyword evidence="3" id="KW-1185">Reference proteome</keyword>
<evidence type="ECO:0000313" key="2">
    <source>
        <dbReference type="EMBL" id="GAE88372.1"/>
    </source>
</evidence>
<reference evidence="2" key="1">
    <citation type="journal article" date="2014" name="Genome Announc.">
        <title>Draft Genome Sequence of Clostridium straminisolvens Strain JCM 21531T, Isolated from a Cellulose-Degrading Bacterial Community.</title>
        <authorList>
            <person name="Yuki M."/>
            <person name="Oshima K."/>
            <person name="Suda W."/>
            <person name="Sakamoto M."/>
            <person name="Kitamura K."/>
            <person name="Iida T."/>
            <person name="Hattori M."/>
            <person name="Ohkuma M."/>
        </authorList>
    </citation>
    <scope>NUCLEOTIDE SEQUENCE [LARGE SCALE GENOMIC DNA]</scope>
    <source>
        <strain evidence="2">JCM 21531</strain>
    </source>
</reference>
<gene>
    <name evidence="2" type="ORF">JCM21531_1811</name>
</gene>
<evidence type="ECO:0000313" key="3">
    <source>
        <dbReference type="Proteomes" id="UP000019109"/>
    </source>
</evidence>
<dbReference type="STRING" id="1294263.JCM21531_1811"/>
<dbReference type="InterPro" id="IPR036582">
    <property type="entry name" value="Mao_N_sf"/>
</dbReference>
<sequence>MLKNRLAKVLGRGLIFLVFLTVISTGAICGYAAETEQNDSRKVVTSDFIDLKFTIDKKNYTSKTVSKKLEVAPFISNGRTLVPFRAIFEELGYTVDWDGATKTVTATYSGNVIKLTIGSNKALVNGYEIPLDVAPTIVNSSTVVPLRFVAENSGSFVNWNPEDKSISISRVGKFNTGTILFYDQKGKVPMVYIYDGQAISSISLKGNEIKNAITYNGGLLITLFDKDNDTNNLVTYRNGDFEVLINNFEIKGQVEFNGNLLLHGYDRRQKRDSLYRFDGKNIYLIADNFAMGQYVIYKDKLIINKYDDLRRYSLLVFDKSSWNPKLLHDKFIIRETMIEDNILFIGGDSSEGNAKPFICYDGNKCEEIHKDLDIDLSRTVQFKDKDGSNNIVTVAKRDGKNYFLVLRNTSKNTAKYTIYDLFVPTSIYEDVGMKKGNSVKVDGIVDYNGKLFIALNQTKSIITAKSFRTTGIPSGIKPETLFTYPNTRCLELSDVKTIYAGVTLKSFLIEDDNLLMHLEDKDNKDYLLYIYDKDKISLARDIVKINNIKTLGQRTFIAAEDIDRITGNKRQALLIYDQDVSAPNLRIRNLVLGMETKVWDELGGSLAINGYEADIKRNKVYLYSNEFEELLGNFQVNYWEKIGDFIFASGTDTDSKVDSFHYINSRNSEQLRDYFDADKVIKAKGDYYIVYGVEKEPKTPFTNKKILYIYNFKTKEFVDLVVDFQLTDILYIN</sequence>
<dbReference type="Proteomes" id="UP000019109">
    <property type="component" value="Unassembled WGS sequence"/>
</dbReference>
<evidence type="ECO:0000259" key="1">
    <source>
        <dbReference type="Pfam" id="PF07833"/>
    </source>
</evidence>
<dbReference type="Gene3D" id="3.30.457.10">
    <property type="entry name" value="Copper amine oxidase-like, N-terminal domain"/>
    <property type="match status" value="2"/>
</dbReference>
<dbReference type="OrthoDB" id="9816357at2"/>
<accession>W4V5C1</accession>